<dbReference type="InterPro" id="IPR011829">
    <property type="entry name" value="TTC_DH"/>
</dbReference>
<dbReference type="OrthoDB" id="10261637at2759"/>
<name>A0A017SIK0_ASPRC</name>
<evidence type="ECO:0000313" key="13">
    <source>
        <dbReference type="Proteomes" id="UP000019804"/>
    </source>
</evidence>
<gene>
    <name evidence="12" type="ORF">EURHEDRAFT_411267</name>
</gene>
<evidence type="ECO:0000256" key="6">
    <source>
        <dbReference type="ARBA" id="ARBA00022842"/>
    </source>
</evidence>
<dbReference type="SUPFAM" id="SSF53659">
    <property type="entry name" value="Isocitrate/Isopropylmalate dehydrogenase-like"/>
    <property type="match status" value="1"/>
</dbReference>
<keyword evidence="5" id="KW-0479">Metal-binding</keyword>
<dbReference type="InterPro" id="IPR019818">
    <property type="entry name" value="IsoCit/isopropylmalate_DH_CS"/>
</dbReference>
<dbReference type="InterPro" id="IPR024084">
    <property type="entry name" value="IsoPropMal-DH-like_dom"/>
</dbReference>
<dbReference type="PROSITE" id="PS00470">
    <property type="entry name" value="IDH_IMDH"/>
    <property type="match status" value="1"/>
</dbReference>
<comment type="similarity">
    <text evidence="3">Belongs to the isocitrate and isopropylmalate dehydrogenases family.</text>
</comment>
<proteinExistence type="inferred from homology"/>
<organism evidence="12 13">
    <name type="scientific">Aspergillus ruber (strain CBS 135680)</name>
    <dbReference type="NCBI Taxonomy" id="1388766"/>
    <lineage>
        <taxon>Eukaryota</taxon>
        <taxon>Fungi</taxon>
        <taxon>Dikarya</taxon>
        <taxon>Ascomycota</taxon>
        <taxon>Pezizomycotina</taxon>
        <taxon>Eurotiomycetes</taxon>
        <taxon>Eurotiomycetidae</taxon>
        <taxon>Eurotiales</taxon>
        <taxon>Aspergillaceae</taxon>
        <taxon>Aspergillus</taxon>
        <taxon>Aspergillus subgen. Aspergillus</taxon>
    </lineage>
</organism>
<dbReference type="PANTHER" id="PTHR43275">
    <property type="entry name" value="D-MALATE DEHYDROGENASE [DECARBOXYLATING]"/>
    <property type="match status" value="1"/>
</dbReference>
<evidence type="ECO:0000256" key="10">
    <source>
        <dbReference type="ARBA" id="ARBA00049301"/>
    </source>
</evidence>
<comment type="cofactor">
    <cofactor evidence="1">
        <name>Mn(2+)</name>
        <dbReference type="ChEBI" id="CHEBI:29035"/>
    </cofactor>
</comment>
<evidence type="ECO:0000256" key="8">
    <source>
        <dbReference type="ARBA" id="ARBA00023027"/>
    </source>
</evidence>
<keyword evidence="7" id="KW-0560">Oxidoreductase</keyword>
<dbReference type="GO" id="GO:0000287">
    <property type="term" value="F:magnesium ion binding"/>
    <property type="evidence" value="ECO:0007669"/>
    <property type="project" value="InterPro"/>
</dbReference>
<comment type="cofactor">
    <cofactor evidence="2">
        <name>Mg(2+)</name>
        <dbReference type="ChEBI" id="CHEBI:18420"/>
    </cofactor>
</comment>
<keyword evidence="9" id="KW-0464">Manganese</keyword>
<dbReference type="EC" id="1.1.1.83" evidence="4"/>
<evidence type="ECO:0000256" key="1">
    <source>
        <dbReference type="ARBA" id="ARBA00001936"/>
    </source>
</evidence>
<dbReference type="NCBIfam" id="TIGR02089">
    <property type="entry name" value="TTC"/>
    <property type="match status" value="1"/>
</dbReference>
<dbReference type="SMART" id="SM01329">
    <property type="entry name" value="Iso_dh"/>
    <property type="match status" value="1"/>
</dbReference>
<comment type="catalytic activity">
    <reaction evidence="10">
        <text>(R)-malate + NAD(+) = pyruvate + CO2 + NADH</text>
        <dbReference type="Rhea" id="RHEA:18365"/>
        <dbReference type="ChEBI" id="CHEBI:15361"/>
        <dbReference type="ChEBI" id="CHEBI:15588"/>
        <dbReference type="ChEBI" id="CHEBI:16526"/>
        <dbReference type="ChEBI" id="CHEBI:57540"/>
        <dbReference type="ChEBI" id="CHEBI:57945"/>
        <dbReference type="EC" id="1.1.1.83"/>
    </reaction>
</comment>
<evidence type="ECO:0000256" key="5">
    <source>
        <dbReference type="ARBA" id="ARBA00022723"/>
    </source>
</evidence>
<dbReference type="GO" id="GO:0046553">
    <property type="term" value="F:D-malate dehydrogenase (decarboxylating) (NAD+) activity"/>
    <property type="evidence" value="ECO:0007669"/>
    <property type="project" value="UniProtKB-EC"/>
</dbReference>
<dbReference type="Gene3D" id="3.40.718.10">
    <property type="entry name" value="Isopropylmalate Dehydrogenase"/>
    <property type="match status" value="1"/>
</dbReference>
<keyword evidence="6" id="KW-0460">Magnesium</keyword>
<evidence type="ECO:0000313" key="12">
    <source>
        <dbReference type="EMBL" id="EYE96115.1"/>
    </source>
</evidence>
<evidence type="ECO:0000256" key="9">
    <source>
        <dbReference type="ARBA" id="ARBA00023211"/>
    </source>
</evidence>
<evidence type="ECO:0000256" key="2">
    <source>
        <dbReference type="ARBA" id="ARBA00001946"/>
    </source>
</evidence>
<dbReference type="AlphaFoldDB" id="A0A017SIK0"/>
<keyword evidence="13" id="KW-1185">Reference proteome</keyword>
<dbReference type="Pfam" id="PF00180">
    <property type="entry name" value="Iso_dh"/>
    <property type="match status" value="1"/>
</dbReference>
<dbReference type="STRING" id="1388766.A0A017SIK0"/>
<dbReference type="RefSeq" id="XP_040639803.1">
    <property type="nucleotide sequence ID" value="XM_040781566.1"/>
</dbReference>
<dbReference type="GeneID" id="63696690"/>
<dbReference type="PANTHER" id="PTHR43275:SF1">
    <property type="entry name" value="D-MALATE DEHYDROGENASE [DECARBOXYLATING]"/>
    <property type="match status" value="1"/>
</dbReference>
<dbReference type="InterPro" id="IPR050501">
    <property type="entry name" value="ICDH/IPMDH"/>
</dbReference>
<sequence>MPPYKIAVIPADGIGPEVVDAGIEVLQALAAKLNLSFEFTNYDWNSETYKTTGAYIPAGGLDDLKRHDAILFGAVGAPDVPDHISLWGLRLAICQPFQQYANVRPTRILRGTQSPLRNCPPGSLDWVIVRENSEGEYAGQGGRSHRGFPWEVATETAIFSRAGVERIMRFAFDTAAKRPKKHLTVVTKSNAQRNGMVLWDEVAAIVAKDYPQVTVEKMLVDAMTTKMVLKPESIDTIVASNLHADILSDLAAALAGSIGIAPTSNLDPTRQHPSMFEPIHGSAFDITGKGVANPVGTFWTVAEMLHWLGEEAAAQKLMECVEKVCEKGIVTADLGGSAKTKEVTSALVEEIGGLS</sequence>
<evidence type="ECO:0000256" key="3">
    <source>
        <dbReference type="ARBA" id="ARBA00007769"/>
    </source>
</evidence>
<keyword evidence="8" id="KW-0520">NAD</keyword>
<reference evidence="13" key="1">
    <citation type="journal article" date="2014" name="Nat. Commun.">
        <title>Genomic adaptations of the halophilic Dead Sea filamentous fungus Eurotium rubrum.</title>
        <authorList>
            <person name="Kis-Papo T."/>
            <person name="Weig A.R."/>
            <person name="Riley R."/>
            <person name="Persoh D."/>
            <person name="Salamov A."/>
            <person name="Sun H."/>
            <person name="Lipzen A."/>
            <person name="Wasser S.P."/>
            <person name="Rambold G."/>
            <person name="Grigoriev I.V."/>
            <person name="Nevo E."/>
        </authorList>
    </citation>
    <scope>NUCLEOTIDE SEQUENCE [LARGE SCALE GENOMIC DNA]</scope>
    <source>
        <strain evidence="13">CBS 135680</strain>
    </source>
</reference>
<dbReference type="GO" id="GO:0051287">
    <property type="term" value="F:NAD binding"/>
    <property type="evidence" value="ECO:0007669"/>
    <property type="project" value="InterPro"/>
</dbReference>
<dbReference type="HOGENOM" id="CLU_031953_0_1_1"/>
<evidence type="ECO:0000256" key="4">
    <source>
        <dbReference type="ARBA" id="ARBA00013126"/>
    </source>
</evidence>
<evidence type="ECO:0000259" key="11">
    <source>
        <dbReference type="SMART" id="SM01329"/>
    </source>
</evidence>
<dbReference type="Proteomes" id="UP000019804">
    <property type="component" value="Unassembled WGS sequence"/>
</dbReference>
<evidence type="ECO:0000256" key="7">
    <source>
        <dbReference type="ARBA" id="ARBA00023002"/>
    </source>
</evidence>
<accession>A0A017SIK0</accession>
<protein>
    <recommendedName>
        <fullName evidence="4">D-malate dehydrogenase (decarboxylating)</fullName>
        <ecNumber evidence="4">1.1.1.83</ecNumber>
    </recommendedName>
</protein>
<feature type="domain" description="Isopropylmalate dehydrogenase-like" evidence="11">
    <location>
        <begin position="5"/>
        <end position="347"/>
    </location>
</feature>
<dbReference type="EMBL" id="KK088419">
    <property type="protein sequence ID" value="EYE96115.1"/>
    <property type="molecule type" value="Genomic_DNA"/>
</dbReference>